<dbReference type="CDD" id="cd00082">
    <property type="entry name" value="HisKA"/>
    <property type="match status" value="1"/>
</dbReference>
<feature type="domain" description="PAS" evidence="7">
    <location>
        <begin position="255"/>
        <end position="325"/>
    </location>
</feature>
<dbReference type="GO" id="GO:0000155">
    <property type="term" value="F:phosphorelay sensor kinase activity"/>
    <property type="evidence" value="ECO:0007669"/>
    <property type="project" value="InterPro"/>
</dbReference>
<evidence type="ECO:0000256" key="2">
    <source>
        <dbReference type="ARBA" id="ARBA00012438"/>
    </source>
</evidence>
<dbReference type="EMBL" id="AOIB01000028">
    <property type="protein sequence ID" value="ELY55990.1"/>
    <property type="molecule type" value="Genomic_DNA"/>
</dbReference>
<dbReference type="Proteomes" id="UP000011688">
    <property type="component" value="Unassembled WGS sequence"/>
</dbReference>
<dbReference type="SUPFAM" id="SSF55785">
    <property type="entry name" value="PYP-like sensor domain (PAS domain)"/>
    <property type="match status" value="4"/>
</dbReference>
<dbReference type="Gene3D" id="1.10.287.130">
    <property type="match status" value="1"/>
</dbReference>
<dbReference type="SUPFAM" id="SSF55781">
    <property type="entry name" value="GAF domain-like"/>
    <property type="match status" value="2"/>
</dbReference>
<dbReference type="Gene3D" id="3.30.565.10">
    <property type="entry name" value="Histidine kinase-like ATPase, C-terminal domain"/>
    <property type="match status" value="1"/>
</dbReference>
<name>L9X2Q9_9EURY</name>
<dbReference type="CDD" id="cd00130">
    <property type="entry name" value="PAS"/>
    <property type="match status" value="4"/>
</dbReference>
<dbReference type="InterPro" id="IPR000700">
    <property type="entry name" value="PAS-assoc_C"/>
</dbReference>
<dbReference type="InterPro" id="IPR003018">
    <property type="entry name" value="GAF"/>
</dbReference>
<dbReference type="SMART" id="SM00091">
    <property type="entry name" value="PAS"/>
    <property type="match status" value="4"/>
</dbReference>
<evidence type="ECO:0000256" key="3">
    <source>
        <dbReference type="ARBA" id="ARBA00022553"/>
    </source>
</evidence>
<feature type="domain" description="Histidine kinase" evidence="6">
    <location>
        <begin position="830"/>
        <end position="1022"/>
    </location>
</feature>
<dbReference type="InterPro" id="IPR003661">
    <property type="entry name" value="HisK_dim/P_dom"/>
</dbReference>
<gene>
    <name evidence="9" type="ORF">C491_13602</name>
</gene>
<keyword evidence="5 9" id="KW-0418">Kinase</keyword>
<dbReference type="InterPro" id="IPR013656">
    <property type="entry name" value="PAS_4"/>
</dbReference>
<dbReference type="PROSITE" id="PS50112">
    <property type="entry name" value="PAS"/>
    <property type="match status" value="4"/>
</dbReference>
<keyword evidence="3" id="KW-0597">Phosphoprotein</keyword>
<dbReference type="PANTHER" id="PTHR43304">
    <property type="entry name" value="PHYTOCHROME-LIKE PROTEIN CPH1"/>
    <property type="match status" value="1"/>
</dbReference>
<dbReference type="SUPFAM" id="SSF55874">
    <property type="entry name" value="ATPase domain of HSP90 chaperone/DNA topoisomerase II/histidine kinase"/>
    <property type="match status" value="1"/>
</dbReference>
<evidence type="ECO:0000256" key="4">
    <source>
        <dbReference type="ARBA" id="ARBA00022679"/>
    </source>
</evidence>
<dbReference type="PANTHER" id="PTHR43304:SF1">
    <property type="entry name" value="PAC DOMAIN-CONTAINING PROTEIN"/>
    <property type="match status" value="1"/>
</dbReference>
<dbReference type="InterPro" id="IPR036097">
    <property type="entry name" value="HisK_dim/P_sf"/>
</dbReference>
<dbReference type="InterPro" id="IPR005467">
    <property type="entry name" value="His_kinase_dom"/>
</dbReference>
<evidence type="ECO:0000259" key="6">
    <source>
        <dbReference type="PROSITE" id="PS50109"/>
    </source>
</evidence>
<dbReference type="eggNOG" id="arCOG02387">
    <property type="taxonomic scope" value="Archaea"/>
</dbReference>
<feature type="domain" description="PAS" evidence="7">
    <location>
        <begin position="694"/>
        <end position="765"/>
    </location>
</feature>
<evidence type="ECO:0000256" key="5">
    <source>
        <dbReference type="ARBA" id="ARBA00022777"/>
    </source>
</evidence>
<dbReference type="CDD" id="cd00075">
    <property type="entry name" value="HATPase"/>
    <property type="match status" value="1"/>
</dbReference>
<dbReference type="RefSeq" id="WP_005557142.1">
    <property type="nucleotide sequence ID" value="NZ_AOIB01000028.1"/>
</dbReference>
<dbReference type="SMART" id="SM00086">
    <property type="entry name" value="PAC"/>
    <property type="match status" value="4"/>
</dbReference>
<dbReference type="EC" id="2.7.13.3" evidence="2"/>
<dbReference type="Pfam" id="PF08448">
    <property type="entry name" value="PAS_4"/>
    <property type="match status" value="3"/>
</dbReference>
<evidence type="ECO:0000259" key="8">
    <source>
        <dbReference type="PROSITE" id="PS50113"/>
    </source>
</evidence>
<dbReference type="InterPro" id="IPR029016">
    <property type="entry name" value="GAF-like_dom_sf"/>
</dbReference>
<evidence type="ECO:0000313" key="10">
    <source>
        <dbReference type="Proteomes" id="UP000011688"/>
    </source>
</evidence>
<evidence type="ECO:0000256" key="1">
    <source>
        <dbReference type="ARBA" id="ARBA00000085"/>
    </source>
</evidence>
<dbReference type="SMART" id="SM00388">
    <property type="entry name" value="HisKA"/>
    <property type="match status" value="1"/>
</dbReference>
<accession>L9X2Q9</accession>
<dbReference type="InterPro" id="IPR003594">
    <property type="entry name" value="HATPase_dom"/>
</dbReference>
<dbReference type="PROSITE" id="PS50109">
    <property type="entry name" value="HIS_KIN"/>
    <property type="match status" value="1"/>
</dbReference>
<dbReference type="eggNOG" id="arCOG02333">
    <property type="taxonomic scope" value="Archaea"/>
</dbReference>
<evidence type="ECO:0000259" key="7">
    <source>
        <dbReference type="PROSITE" id="PS50112"/>
    </source>
</evidence>
<feature type="domain" description="PAC" evidence="8">
    <location>
        <begin position="86"/>
        <end position="136"/>
    </location>
</feature>
<organism evidence="9 10">
    <name type="scientific">Natronococcus amylolyticus DSM 10524</name>
    <dbReference type="NCBI Taxonomy" id="1227497"/>
    <lineage>
        <taxon>Archaea</taxon>
        <taxon>Methanobacteriati</taxon>
        <taxon>Methanobacteriota</taxon>
        <taxon>Stenosarchaea group</taxon>
        <taxon>Halobacteria</taxon>
        <taxon>Halobacteriales</taxon>
        <taxon>Natrialbaceae</taxon>
        <taxon>Natronococcus</taxon>
    </lineage>
</organism>
<dbReference type="Pfam" id="PF13185">
    <property type="entry name" value="GAF_2"/>
    <property type="match status" value="2"/>
</dbReference>
<keyword evidence="10" id="KW-1185">Reference proteome</keyword>
<dbReference type="Pfam" id="PF00512">
    <property type="entry name" value="HisKA"/>
    <property type="match status" value="1"/>
</dbReference>
<feature type="domain" description="PAS" evidence="7">
    <location>
        <begin position="10"/>
        <end position="84"/>
    </location>
</feature>
<dbReference type="Gene3D" id="3.30.450.20">
    <property type="entry name" value="PAS domain"/>
    <property type="match status" value="4"/>
</dbReference>
<feature type="domain" description="PAC" evidence="8">
    <location>
        <begin position="767"/>
        <end position="819"/>
    </location>
</feature>
<dbReference type="NCBIfam" id="TIGR00229">
    <property type="entry name" value="sensory_box"/>
    <property type="match status" value="4"/>
</dbReference>
<evidence type="ECO:0000313" key="9">
    <source>
        <dbReference type="EMBL" id="ELY55990.1"/>
    </source>
</evidence>
<dbReference type="Pfam" id="PF02518">
    <property type="entry name" value="HATPase_c"/>
    <property type="match status" value="1"/>
</dbReference>
<sequence length="1035" mass="115978">MADKTRNIRGELSYREIFHAVNDAILVHDAKTGTILDANPAAEQLYGYSRAELLEMDIGEFSTNQPAYSQTRAIEQIDRAVQEGNNRFEWMIERKDGTERTVDVKLTRETVQEGNLLLAVVRDVTERREAERTTRQLREAVESSMDGVAVLDNVGEYVYVNGAHAEMYGFDDPDKLIGKSWRAMYTDEEIDRLEREAMSTIAAEGEWRGEATGHRVDGEHFPQEVSLTALDSGGLICVVRDVTERTEMTERVRKTRRELQAVLDNTPAAVYKKDSEGRYQYVNGYYERLFDRPASELIGRLPVEIHGEEMAEMITAHDQYVIENGKATTTEETIEIDGSHRSFLTSRIPLFDDGELDFLYGIAVDITELKARERTLHALNETATALVGARNRAEVAQLAVDTAEDAFSLPLAGVWEYDAEAEALVPVAETDHSRDIVGEAPTFEEGTSLAWEAFKTSQPRFVEDVSGESDMFNPETSIRSEMVLPLGEYGVLLCASTNAQTFDDYEREFGATLAATVQTALTRIERERELRRREQVLHSLTEVATSLIDAETDEETAEIAVETAQDVLNLPLAGIWRHESDEDVLAPFVTSSGAEEIFDKLPTFKEGRGLSWRVFTSGRPEVFRDVTDEDEVYDPETPLRSEILLPLGEHGVFLCGTVERRRFDEYALEFASILSTMTESALTSADRERELREQREFTDQLISTLPDLFYVFDTTSGTFVRWNDRLTELTGYSDTEVETTSVTEFVAEADEATLLDGLESILNGEPTTIAIHIVASDGREVPHELTGAPVRDPDGEIIGVCGIGRDISDRLAYERELERKNARLEEFASVVAHDIRNPLTVATGYLELAQEVGDGRYLEEVERGLARTAEITENLLTLARAGEGIGERESIELESLARKAWENVRTSRARLLIEDEVEVEGDRLRLTQLFENLFRNAIEHAGEDVTICFGALTEGFYVEDNGSGIPEEHRAELFVTRESDGKNARFGLAIVSDIVEAHGWEIAVTNGDNGGARFEIETQSQVQLETDPIESGRQR</sequence>
<dbReference type="STRING" id="1227497.C491_13602"/>
<keyword evidence="4" id="KW-0808">Transferase</keyword>
<dbReference type="Pfam" id="PF13426">
    <property type="entry name" value="PAS_9"/>
    <property type="match status" value="1"/>
</dbReference>
<dbReference type="PROSITE" id="PS50113">
    <property type="entry name" value="PAC"/>
    <property type="match status" value="2"/>
</dbReference>
<dbReference type="SMART" id="SM00065">
    <property type="entry name" value="GAF"/>
    <property type="match status" value="2"/>
</dbReference>
<dbReference type="InterPro" id="IPR035965">
    <property type="entry name" value="PAS-like_dom_sf"/>
</dbReference>
<protein>
    <recommendedName>
        <fullName evidence="2">histidine kinase</fullName>
        <ecNumber evidence="2">2.7.13.3</ecNumber>
    </recommendedName>
</protein>
<dbReference type="InterPro" id="IPR036890">
    <property type="entry name" value="HATPase_C_sf"/>
</dbReference>
<dbReference type="SUPFAM" id="SSF47384">
    <property type="entry name" value="Homodimeric domain of signal transducing histidine kinase"/>
    <property type="match status" value="1"/>
</dbReference>
<dbReference type="InterPro" id="IPR000014">
    <property type="entry name" value="PAS"/>
</dbReference>
<proteinExistence type="predicted"/>
<dbReference type="OrthoDB" id="230688at2157"/>
<reference evidence="9 10" key="1">
    <citation type="journal article" date="2014" name="PLoS Genet.">
        <title>Phylogenetically driven sequencing of extremely halophilic archaea reveals strategies for static and dynamic osmo-response.</title>
        <authorList>
            <person name="Becker E.A."/>
            <person name="Seitzer P.M."/>
            <person name="Tritt A."/>
            <person name="Larsen D."/>
            <person name="Krusor M."/>
            <person name="Yao A.I."/>
            <person name="Wu D."/>
            <person name="Madern D."/>
            <person name="Eisen J.A."/>
            <person name="Darling A.E."/>
            <person name="Facciotti M.T."/>
        </authorList>
    </citation>
    <scope>NUCLEOTIDE SEQUENCE [LARGE SCALE GENOMIC DNA]</scope>
    <source>
        <strain evidence="9 10">DSM 10524</strain>
    </source>
</reference>
<comment type="catalytic activity">
    <reaction evidence="1">
        <text>ATP + protein L-histidine = ADP + protein N-phospho-L-histidine.</text>
        <dbReference type="EC" id="2.7.13.3"/>
    </reaction>
</comment>
<dbReference type="Gene3D" id="3.30.450.40">
    <property type="match status" value="2"/>
</dbReference>
<dbReference type="SMART" id="SM00387">
    <property type="entry name" value="HATPase_c"/>
    <property type="match status" value="1"/>
</dbReference>
<dbReference type="InterPro" id="IPR052162">
    <property type="entry name" value="Sensor_kinase/Photoreceptor"/>
</dbReference>
<comment type="caution">
    <text evidence="9">The sequence shown here is derived from an EMBL/GenBank/DDBJ whole genome shotgun (WGS) entry which is preliminary data.</text>
</comment>
<feature type="domain" description="PAS" evidence="7">
    <location>
        <begin position="133"/>
        <end position="174"/>
    </location>
</feature>
<dbReference type="PATRIC" id="fig|1227497.3.peg.2785"/>
<dbReference type="AlphaFoldDB" id="L9X2Q9"/>
<dbReference type="InterPro" id="IPR001610">
    <property type="entry name" value="PAC"/>
</dbReference>